<accession>A0A9N9GX41</accession>
<evidence type="ECO:0000256" key="2">
    <source>
        <dbReference type="SAM" id="Phobius"/>
    </source>
</evidence>
<feature type="compositionally biased region" description="Basic and acidic residues" evidence="1">
    <location>
        <begin position="186"/>
        <end position="198"/>
    </location>
</feature>
<proteinExistence type="predicted"/>
<keyword evidence="2" id="KW-1133">Transmembrane helix</keyword>
<keyword evidence="2" id="KW-0812">Transmembrane</keyword>
<gene>
    <name evidence="3" type="ORF">AGERDE_LOCUS10749</name>
</gene>
<sequence>MQQQQQQQRNRLLHFQIFGVNVSELQQIFIWVFAMLTYTPLSLWLALAFSVGGLITCIPAMICWIGLLVCAIVGVGSSLFLENLSSSEFPNSVYINTTGFNPTYPEPLPTEVSISAKTHKSVPETPEVHHLTQLKKLVTNESKKPSSGEIPKGSAAALAQAEARQEFEKQAIGGVIKDGPAIKTNRHQETRRVYAKES</sequence>
<dbReference type="OrthoDB" id="2445287at2759"/>
<dbReference type="Proteomes" id="UP000789831">
    <property type="component" value="Unassembled WGS sequence"/>
</dbReference>
<feature type="transmembrane region" description="Helical" evidence="2">
    <location>
        <begin position="28"/>
        <end position="49"/>
    </location>
</feature>
<protein>
    <submittedName>
        <fullName evidence="3">8759_t:CDS:1</fullName>
    </submittedName>
</protein>
<feature type="region of interest" description="Disordered" evidence="1">
    <location>
        <begin position="178"/>
        <end position="198"/>
    </location>
</feature>
<evidence type="ECO:0000313" key="3">
    <source>
        <dbReference type="EMBL" id="CAG8636064.1"/>
    </source>
</evidence>
<feature type="transmembrane region" description="Helical" evidence="2">
    <location>
        <begin position="61"/>
        <end position="81"/>
    </location>
</feature>
<keyword evidence="2" id="KW-0472">Membrane</keyword>
<organism evidence="3 4">
    <name type="scientific">Ambispora gerdemannii</name>
    <dbReference type="NCBI Taxonomy" id="144530"/>
    <lineage>
        <taxon>Eukaryota</taxon>
        <taxon>Fungi</taxon>
        <taxon>Fungi incertae sedis</taxon>
        <taxon>Mucoromycota</taxon>
        <taxon>Glomeromycotina</taxon>
        <taxon>Glomeromycetes</taxon>
        <taxon>Archaeosporales</taxon>
        <taxon>Ambisporaceae</taxon>
        <taxon>Ambispora</taxon>
    </lineage>
</organism>
<dbReference type="EMBL" id="CAJVPL010003639">
    <property type="protein sequence ID" value="CAG8636064.1"/>
    <property type="molecule type" value="Genomic_DNA"/>
</dbReference>
<evidence type="ECO:0000313" key="4">
    <source>
        <dbReference type="Proteomes" id="UP000789831"/>
    </source>
</evidence>
<dbReference type="AlphaFoldDB" id="A0A9N9GX41"/>
<keyword evidence="4" id="KW-1185">Reference proteome</keyword>
<reference evidence="3" key="1">
    <citation type="submission" date="2021-06" db="EMBL/GenBank/DDBJ databases">
        <authorList>
            <person name="Kallberg Y."/>
            <person name="Tangrot J."/>
            <person name="Rosling A."/>
        </authorList>
    </citation>
    <scope>NUCLEOTIDE SEQUENCE</scope>
    <source>
        <strain evidence="3">MT106</strain>
    </source>
</reference>
<evidence type="ECO:0000256" key="1">
    <source>
        <dbReference type="SAM" id="MobiDB-lite"/>
    </source>
</evidence>
<name>A0A9N9GX41_9GLOM</name>
<comment type="caution">
    <text evidence="3">The sequence shown here is derived from an EMBL/GenBank/DDBJ whole genome shotgun (WGS) entry which is preliminary data.</text>
</comment>